<dbReference type="InterPro" id="IPR043428">
    <property type="entry name" value="LivM-like"/>
</dbReference>
<dbReference type="InterPro" id="IPR001851">
    <property type="entry name" value="ABC_transp_permease"/>
</dbReference>
<evidence type="ECO:0000256" key="4">
    <source>
        <dbReference type="ARBA" id="ARBA00022989"/>
    </source>
</evidence>
<sequence>MGLPLIVLVLIFAVGPYTVFNNPATLFQMMAFLALAQGINVLYGFTGYLPFGYVGFFGAGAYGASVVVLQLHWPVLLGILAGGVIAVLISVILLPMLRLSGAYFAIGSLAAAEIVYNVVANPNLQKVTNGPYGINLAPVFNATLSYWLMLVLVLVAVAFVIWLRRSSFGFSLLALRDDPVSAGMAGVNIVRTRTLAWLASALIAGLAGAIYAWHISVFYPNSVFDLNISIFAIVFTLFGGRATVWGPIIGTVVLYGLYNWIGISTPQYFQLVYGLLIVALVLFLPNGVMSLIGRRRKSRQVEQKGAVMNV</sequence>
<evidence type="ECO:0000313" key="8">
    <source>
        <dbReference type="Proteomes" id="UP000533476"/>
    </source>
</evidence>
<feature type="transmembrane region" description="Helical" evidence="6">
    <location>
        <begin position="101"/>
        <end position="119"/>
    </location>
</feature>
<keyword evidence="5 6" id="KW-0472">Membrane</keyword>
<feature type="transmembrane region" description="Helical" evidence="6">
    <location>
        <begin position="194"/>
        <end position="213"/>
    </location>
</feature>
<gene>
    <name evidence="7" type="ORF">HIJ39_10520</name>
</gene>
<dbReference type="PANTHER" id="PTHR30482:SF10">
    <property type="entry name" value="HIGH-AFFINITY BRANCHED-CHAIN AMINO ACID TRANSPORT PROTEIN BRAE"/>
    <property type="match status" value="1"/>
</dbReference>
<dbReference type="Proteomes" id="UP000533476">
    <property type="component" value="Unassembled WGS sequence"/>
</dbReference>
<feature type="transmembrane region" description="Helical" evidence="6">
    <location>
        <begin position="139"/>
        <end position="163"/>
    </location>
</feature>
<dbReference type="CDD" id="cd06581">
    <property type="entry name" value="TM_PBP1_LivM_like"/>
    <property type="match status" value="1"/>
</dbReference>
<accession>A0A7Y0L483</accession>
<keyword evidence="2" id="KW-1003">Cell membrane</keyword>
<feature type="transmembrane region" description="Helical" evidence="6">
    <location>
        <begin position="269"/>
        <end position="292"/>
    </location>
</feature>
<dbReference type="PANTHER" id="PTHR30482">
    <property type="entry name" value="HIGH-AFFINITY BRANCHED-CHAIN AMINO ACID TRANSPORT SYSTEM PERMEASE"/>
    <property type="match status" value="1"/>
</dbReference>
<evidence type="ECO:0000313" key="7">
    <source>
        <dbReference type="EMBL" id="NMP22783.1"/>
    </source>
</evidence>
<evidence type="ECO:0000256" key="5">
    <source>
        <dbReference type="ARBA" id="ARBA00023136"/>
    </source>
</evidence>
<dbReference type="GO" id="GO:0015658">
    <property type="term" value="F:branched-chain amino acid transmembrane transporter activity"/>
    <property type="evidence" value="ECO:0007669"/>
    <property type="project" value="InterPro"/>
</dbReference>
<evidence type="ECO:0000256" key="2">
    <source>
        <dbReference type="ARBA" id="ARBA00022475"/>
    </source>
</evidence>
<feature type="transmembrane region" description="Helical" evidence="6">
    <location>
        <begin position="75"/>
        <end position="94"/>
    </location>
</feature>
<protein>
    <submittedName>
        <fullName evidence="7">Branched-chain amino acid ABC transporter permease</fullName>
    </submittedName>
</protein>
<dbReference type="Pfam" id="PF02653">
    <property type="entry name" value="BPD_transp_2"/>
    <property type="match status" value="1"/>
</dbReference>
<feature type="transmembrane region" description="Helical" evidence="6">
    <location>
        <begin position="219"/>
        <end position="238"/>
    </location>
</feature>
<feature type="transmembrane region" description="Helical" evidence="6">
    <location>
        <begin position="51"/>
        <end position="69"/>
    </location>
</feature>
<keyword evidence="4 6" id="KW-1133">Transmembrane helix</keyword>
<comment type="caution">
    <text evidence="7">The sequence shown here is derived from an EMBL/GenBank/DDBJ whole genome shotgun (WGS) entry which is preliminary data.</text>
</comment>
<keyword evidence="8" id="KW-1185">Reference proteome</keyword>
<name>A0A7Y0L483_9FIRM</name>
<organism evidence="7 8">
    <name type="scientific">Sulfobacillus harzensis</name>
    <dbReference type="NCBI Taxonomy" id="2729629"/>
    <lineage>
        <taxon>Bacteria</taxon>
        <taxon>Bacillati</taxon>
        <taxon>Bacillota</taxon>
        <taxon>Clostridia</taxon>
        <taxon>Eubacteriales</taxon>
        <taxon>Clostridiales Family XVII. Incertae Sedis</taxon>
        <taxon>Sulfobacillus</taxon>
    </lineage>
</organism>
<keyword evidence="3 6" id="KW-0812">Transmembrane</keyword>
<comment type="subcellular location">
    <subcellularLocation>
        <location evidence="1">Cell membrane</location>
        <topology evidence="1">Multi-pass membrane protein</topology>
    </subcellularLocation>
</comment>
<dbReference type="GO" id="GO:0005886">
    <property type="term" value="C:plasma membrane"/>
    <property type="evidence" value="ECO:0007669"/>
    <property type="project" value="UniProtKB-SubCell"/>
</dbReference>
<evidence type="ECO:0000256" key="6">
    <source>
        <dbReference type="SAM" id="Phobius"/>
    </source>
</evidence>
<dbReference type="EMBL" id="JABBVZ010000031">
    <property type="protein sequence ID" value="NMP22783.1"/>
    <property type="molecule type" value="Genomic_DNA"/>
</dbReference>
<feature type="transmembrane region" description="Helical" evidence="6">
    <location>
        <begin position="245"/>
        <end position="263"/>
    </location>
</feature>
<proteinExistence type="predicted"/>
<evidence type="ECO:0000256" key="1">
    <source>
        <dbReference type="ARBA" id="ARBA00004651"/>
    </source>
</evidence>
<reference evidence="7 8" key="1">
    <citation type="submission" date="2020-04" db="EMBL/GenBank/DDBJ databases">
        <authorList>
            <person name="Zhang R."/>
            <person name="Schippers A."/>
        </authorList>
    </citation>
    <scope>NUCLEOTIDE SEQUENCE [LARGE SCALE GENOMIC DNA]</scope>
    <source>
        <strain evidence="7 8">DSM 109850</strain>
    </source>
</reference>
<evidence type="ECO:0000256" key="3">
    <source>
        <dbReference type="ARBA" id="ARBA00022692"/>
    </source>
</evidence>
<dbReference type="AlphaFoldDB" id="A0A7Y0L483"/>